<feature type="compositionally biased region" description="Basic and acidic residues" evidence="1">
    <location>
        <begin position="2479"/>
        <end position="2489"/>
    </location>
</feature>
<dbReference type="Proteomes" id="UP000008549">
    <property type="component" value="Unassembled WGS sequence"/>
</dbReference>
<accession>A8XZT9</accession>
<feature type="compositionally biased region" description="Basic and acidic residues" evidence="1">
    <location>
        <begin position="2519"/>
        <end position="2532"/>
    </location>
</feature>
<dbReference type="GO" id="GO:0005938">
    <property type="term" value="C:cell cortex"/>
    <property type="evidence" value="ECO:0000318"/>
    <property type="project" value="GO_Central"/>
</dbReference>
<feature type="region of interest" description="Disordered" evidence="1">
    <location>
        <begin position="526"/>
        <end position="548"/>
    </location>
</feature>
<keyword evidence="5" id="KW-1185">Reference proteome</keyword>
<feature type="compositionally biased region" description="Acidic residues" evidence="1">
    <location>
        <begin position="2533"/>
        <end position="2547"/>
    </location>
</feature>
<feature type="compositionally biased region" description="Polar residues" evidence="1">
    <location>
        <begin position="806"/>
        <end position="816"/>
    </location>
</feature>
<dbReference type="InParanoid" id="A8XZT9"/>
<organism evidence="4 5">
    <name type="scientific">Caenorhabditis briggsae</name>
    <dbReference type="NCBI Taxonomy" id="6238"/>
    <lineage>
        <taxon>Eukaryota</taxon>
        <taxon>Metazoa</taxon>
        <taxon>Ecdysozoa</taxon>
        <taxon>Nematoda</taxon>
        <taxon>Chromadorea</taxon>
        <taxon>Rhabditida</taxon>
        <taxon>Rhabditina</taxon>
        <taxon>Rhabditomorpha</taxon>
        <taxon>Rhabditoidea</taxon>
        <taxon>Rhabditidae</taxon>
        <taxon>Peloderinae</taxon>
        <taxon>Caenorhabditis</taxon>
    </lineage>
</organism>
<dbReference type="GO" id="GO:0030427">
    <property type="term" value="C:site of polarized growth"/>
    <property type="evidence" value="ECO:0000318"/>
    <property type="project" value="GO_Central"/>
</dbReference>
<feature type="domain" description="Cell morphogenesis protein N-terminal" evidence="2">
    <location>
        <begin position="371"/>
        <end position="710"/>
    </location>
</feature>
<feature type="region of interest" description="Disordered" evidence="1">
    <location>
        <begin position="721"/>
        <end position="740"/>
    </location>
</feature>
<feature type="domain" description="Cell morphogenesis protein N-terminal" evidence="2">
    <location>
        <begin position="143"/>
        <end position="339"/>
    </location>
</feature>
<proteinExistence type="predicted"/>
<dbReference type="PANTHER" id="PTHR12295:SF30">
    <property type="entry name" value="PROTEIN FURRY"/>
    <property type="match status" value="1"/>
</dbReference>
<name>A8XZT9_CAEBR</name>
<dbReference type="STRING" id="6238.A8XZT9"/>
<dbReference type="eggNOG" id="KOG1825">
    <property type="taxonomic scope" value="Eukaryota"/>
</dbReference>
<reference evidence="4 5" key="1">
    <citation type="journal article" date="2003" name="PLoS Biol.">
        <title>The genome sequence of Caenorhabditis briggsae: a platform for comparative genomics.</title>
        <authorList>
            <person name="Stein L.D."/>
            <person name="Bao Z."/>
            <person name="Blasiar D."/>
            <person name="Blumenthal T."/>
            <person name="Brent M.R."/>
            <person name="Chen N."/>
            <person name="Chinwalla A."/>
            <person name="Clarke L."/>
            <person name="Clee C."/>
            <person name="Coghlan A."/>
            <person name="Coulson A."/>
            <person name="D'Eustachio P."/>
            <person name="Fitch D.H."/>
            <person name="Fulton L.A."/>
            <person name="Fulton R.E."/>
            <person name="Griffiths-Jones S."/>
            <person name="Harris T.W."/>
            <person name="Hillier L.W."/>
            <person name="Kamath R."/>
            <person name="Kuwabara P.E."/>
            <person name="Mardis E.R."/>
            <person name="Marra M.A."/>
            <person name="Miner T.L."/>
            <person name="Minx P."/>
            <person name="Mullikin J.C."/>
            <person name="Plumb R.W."/>
            <person name="Rogers J."/>
            <person name="Schein J.E."/>
            <person name="Sohrmann M."/>
            <person name="Spieth J."/>
            <person name="Stajich J.E."/>
            <person name="Wei C."/>
            <person name="Willey D."/>
            <person name="Wilson R.K."/>
            <person name="Durbin R."/>
            <person name="Waterston R.H."/>
        </authorList>
    </citation>
    <scope>NUCLEOTIDE SEQUENCE [LARGE SCALE GENOMIC DNA]</scope>
    <source>
        <strain evidence="4 5">AF16</strain>
    </source>
</reference>
<evidence type="ECO:0000313" key="4">
    <source>
        <dbReference type="EMBL" id="CAP38156.2"/>
    </source>
</evidence>
<evidence type="ECO:0000259" key="3">
    <source>
        <dbReference type="Pfam" id="PF14225"/>
    </source>
</evidence>
<dbReference type="SUPFAM" id="SSF48371">
    <property type="entry name" value="ARM repeat"/>
    <property type="match status" value="1"/>
</dbReference>
<dbReference type="WormBase" id="CBG21317">
    <property type="protein sequence ID" value="CBP45157"/>
    <property type="gene ID" value="WBGene00040127"/>
    <property type="gene designation" value="Cbr-sax-2"/>
</dbReference>
<dbReference type="Pfam" id="PF14222">
    <property type="entry name" value="MOR2-PAG1_N"/>
    <property type="match status" value="2"/>
</dbReference>
<dbReference type="OMA" id="MRADTMK"/>
<evidence type="ECO:0000259" key="2">
    <source>
        <dbReference type="Pfam" id="PF14222"/>
    </source>
</evidence>
<dbReference type="InterPro" id="IPR025614">
    <property type="entry name" value="Cell_morpho_N"/>
</dbReference>
<evidence type="ECO:0000256" key="1">
    <source>
        <dbReference type="SAM" id="MobiDB-lite"/>
    </source>
</evidence>
<dbReference type="InterPro" id="IPR039867">
    <property type="entry name" value="Furry/Tao3/Mor2"/>
</dbReference>
<dbReference type="EMBL" id="HE600993">
    <property type="protein sequence ID" value="CAP38156.2"/>
    <property type="molecule type" value="Genomic_DNA"/>
</dbReference>
<dbReference type="InterPro" id="IPR025481">
    <property type="entry name" value="Cell_Morphogen_C"/>
</dbReference>
<feature type="compositionally biased region" description="Low complexity" evidence="1">
    <location>
        <begin position="765"/>
        <end position="805"/>
    </location>
</feature>
<reference evidence="4 5" key="2">
    <citation type="journal article" date="2011" name="PLoS Genet.">
        <title>Caenorhabditis briggsae recombinant inbred line genotypes reveal inter-strain incompatibility and the evolution of recombination.</title>
        <authorList>
            <person name="Ross J.A."/>
            <person name="Koboldt D.C."/>
            <person name="Staisch J.E."/>
            <person name="Chamberlin H.M."/>
            <person name="Gupta B.P."/>
            <person name="Miller R.D."/>
            <person name="Baird S.E."/>
            <person name="Haag E.S."/>
        </authorList>
    </citation>
    <scope>NUCLEOTIDE SEQUENCE [LARGE SCALE GENOMIC DNA]</scope>
    <source>
        <strain evidence="4 5">AF16</strain>
    </source>
</reference>
<evidence type="ECO:0000313" key="6">
    <source>
        <dbReference type="WormBase" id="CBG21317"/>
    </source>
</evidence>
<feature type="domain" description="Cell morphogenesis protein C-terminal" evidence="3">
    <location>
        <begin position="2042"/>
        <end position="2277"/>
    </location>
</feature>
<protein>
    <submittedName>
        <fullName evidence="4">Protein CBR-SAX-2</fullName>
    </submittedName>
</protein>
<dbReference type="FunCoup" id="A8XZT9">
    <property type="interactions" value="2675"/>
</dbReference>
<feature type="region of interest" description="Disordered" evidence="1">
    <location>
        <begin position="2335"/>
        <end position="2361"/>
    </location>
</feature>
<dbReference type="InterPro" id="IPR016024">
    <property type="entry name" value="ARM-type_fold"/>
</dbReference>
<dbReference type="Pfam" id="PF14225">
    <property type="entry name" value="MOR2-PAG1_C"/>
    <property type="match status" value="1"/>
</dbReference>
<dbReference type="HOGENOM" id="CLU_000483_0_0_1"/>
<feature type="region of interest" description="Disordered" evidence="1">
    <location>
        <begin position="3009"/>
        <end position="3032"/>
    </location>
</feature>
<feature type="compositionally biased region" description="Basic and acidic residues" evidence="1">
    <location>
        <begin position="2347"/>
        <end position="2361"/>
    </location>
</feature>
<sequence>MSSGIKKGRLGRRKSDPGTLTVRSTADKIATCELPWGGTRMVNLGQLDLTQLSGPFVGQTALMDLFNIFERKLHIVTEEEPLEKMLNKTLQRGGDPYFDNFVIHFMDFLRYILVEWHEKYDESLSLSMLSPNVTAEIRLKLAKKLLAVNYLFCLVLIEILPQVEFHLPQCDPLVKKVLEICFKNVQYREPSTVGINKTNHLVVAETYGEVLGVLSSTYFTHIHRIFMTHILELKKDVSQTAAQQIVALIMSMKFLRINSSQVEDFESGLKFLDDLGSLLLEVKDKDVKHAVMGLLVEILLPVAAQIKRETNIPALISLVQKLYITTNDMISKKQHKLVSCATFKLVKKGYELVRFSSHFVSVLRKNRASTSYLAAFPLITCLLCVSQKHFFLANWVQFLNACLSHLKNKDTQVARVALESLYRLLWVYMIRNNADGNAATRSRLDSICGSLFPKGNRYIVPRDAPLNIFVKIIHFISQQKLDFAFKEIIFDLLCVNNRTQRSLYAERMNVGIRALMVIADGLQQKDDPPAMPKSMGPSASGTVHKTKKKQYITRPLTNEISKSIGIDPFYPQCRKAFDSILRLLDTQIGKPLMMSSIQNRGKEPDELMGGDAKPKLDLFRTCVAAIPRLLPDPMSHVELIDLLTRLTVHFDEELRNMSGITLQTIIGEFPDWREQVFISHLSLIQSQISDFYPQILDDSLRLMLQSLTTWNKAIVAEKKRESEKVVLPTSPPSTHASSMSHTHITSTHSTHISVSFPNTVTSASSILSNSSSPHQPTPSLCSLPESSSLHSIPTAITNSTTTTPTHSQGAPSTSIPIGGSANSTLNVLHQIEGLAIVYLCQTRSNPRKLAVSILKEIQLIYDLLGIETMDTPVIDVLDQATPYVVKKYIEHVPIKERMSWNLDFASVCEKISTIETDNTLVNSDRGNEYFQWDPWGCALSGYAEIKHLLTRCPSAVAYAWPVLFSRLNAVSSYVDPNTPQNESRSSLLRGSKSKGTSSVLGEQLGQEACLALWQKYLIMCCALAPAPYNLSQRSFSPTNSMDGPGDVFRSVSASLRSSRTPVPNSLSQLISKVCIILRWENLTDIRDSVVLGVGSINPLAFDMMLDELKSNGILREATEKKTETNLRRRKRKDLLRLQIIRVIEVAIFRGLLLVHSAGTSEYTLHPHVVDFIDSMRVNLESDQDRDIIVVTKLRLHFAKLIHLIVDSTPHLSRHNKEVGSYVEQKSVLAMSRILCCGPIFEPMKSIGEDGYLYGWLEKLIVSTNPTMQSEVEEMLAWMLELNESGVLLDWLMMQCYTQLTNFRYLSQVPRLISSKWKYGILILKFQRPAVACRCFRALVRVFSRRDFPCEFVSLFVLCQSMLAVNSVTDCALHMIEILRKQFLDTNLHATSPAQQVAPIVQMRNQADVITTVYNGGHILPIEQQDVCTRLANSYPHLTVTIFSEVSYRLETDNCSNKAQLLALLQPWISNLELVDQNVVEEAAEGPRGWGSEEATQLVLNNLLYLTVTLSADYEKELADVWKTLAISFPANLPAILNFFYTTTLLSQESLLPYTKRICVLVSQVVGTRISSILLEWLSTVHDSSKITLERSEIPPYYRWKDENSDRKVNEGSTARDSLEREEPTKDGVRLLPMPAYGGHYSPLSQFLPPIVQPVQFFNKSEVGLLLICDIIRTRCSVDWSESVALLLHLSILRLDSLRPALCRHARQTLINVIMLYMDKSHLALVSSILLKNEMIYGTEASEIIGEIAVGVCRGESPSFARATADEYRKMIFASPTLFSQNDLLSAVVFCMSENMDTPFWSNEDANPRNWRVPSSEQLSCTVQHIVRLLINRMPMIEMIWTQLAMKMALSTSNRHVAGRCFQIVSALGQPPGPWIPSLMSRLAETAGEQHEETQSYVTDLMLCLTDCSPYISPVNSNKSKLQIIETIEMRQSISPTHMRSTSYTPAFVRQSVICSRVQQSDKKSEESDLRDPEFRIITFSDARLSLLVADGESWSAKSPDALVRSKSAEQLNSENDVNEVRIFFRIRNLENYNFQETMSRMQILAIAVSMLESGIENEFLLSLNLLNKILDVPTSQKVQCLAKYDKMVGQLEWKNFNGIVSLITRGAVIPNAYESSIQAMIRVSDVLSEEIVGGPNGIAIFVCHTLPYLATNLEAPNALCINAANAIASVSYCDETIKTQSGAPADHPFVHLSTVMRQYAMRTFMKDAQQFMKCVLQYICDGCIALNVETLMCLLAEMTERGVIGLNGSVLHMIFLLLQHNHHSVSPLLINAQVRSLRSLIAQSYWKTYVVIRSVTRFLQGGNWPDVSRIYKTIIEKWKNEHQIQDQDFQLDVTGPSGNSGAVTVKPAEEKPAATEKPPEKQNLDVAATSLKRYPPAHVRVRDKLIGILSAAGLRIGLPNSVSLVFSRSDLGSASSSNERICASSQEVASTMSLPDPSQSGITDSFPRVFKEFDFLEAEHDSVSETADSCFGWLSTMRPTRDQDDEKGSVRSSTRNLTKRNEDEEEEPEEDDEESEMHEEDHSESDSRRNHDDDDLEEEEDDDDEEERTPCPSECDDREDVEMLLRQDIEAFTSRGGSVTASSMADDDLRSRLTNNIVSISSQMTEHRHLEEENTSVDGSSVCAYSNASMLASEYYPNRSRTLRIQCSHHLDSKVEREFAMTVNEINESNDSNLLAYGTLLSTQLYKASCGKVCALLRDASHLLTNRAMSRSFTSAQEILCNVVEIPFLFVTEQFLRNSPLCQRLKHTLNELKEHWETFDERRDQCQKVSPSIFLISFKCSEKLIYATVFFQAMNSLRSAYKLSALGGSTSSFSLTSELDMGKLLNKLVFQVKLMVDALKDMSDAVKNSTGSQTYSLSPAILEHHRELLMCASDDAASSVASSMSRLNVEDSISRSQHSCDSLVLLLANKRYVQALQAVRQLSTPLRRKEQHKEHQRTYGEEYGCCETVDVDVLLLLFCRSHSLKAWALVGASSEEITRQSELLREANAELASCLRRNAQSLQNMERVTPSMGSASMTDSFAQLPSSSDHYD</sequence>
<dbReference type="PANTHER" id="PTHR12295">
    <property type="entry name" value="FURRY-RELATED"/>
    <property type="match status" value="1"/>
</dbReference>
<evidence type="ECO:0000313" key="5">
    <source>
        <dbReference type="Proteomes" id="UP000008549"/>
    </source>
</evidence>
<feature type="region of interest" description="Disordered" evidence="1">
    <location>
        <begin position="2477"/>
        <end position="2560"/>
    </location>
</feature>
<dbReference type="GO" id="GO:0031175">
    <property type="term" value="P:neuron projection development"/>
    <property type="evidence" value="ECO:0000318"/>
    <property type="project" value="GO_Central"/>
</dbReference>
<feature type="region of interest" description="Disordered" evidence="1">
    <location>
        <begin position="765"/>
        <end position="816"/>
    </location>
</feature>
<dbReference type="GO" id="GO:0000902">
    <property type="term" value="P:cell morphogenesis"/>
    <property type="evidence" value="ECO:0000318"/>
    <property type="project" value="GO_Central"/>
</dbReference>
<feature type="compositionally biased region" description="Acidic residues" evidence="1">
    <location>
        <begin position="2503"/>
        <end position="2518"/>
    </location>
</feature>
<gene>
    <name evidence="6" type="primary">sax-2</name>
    <name evidence="4" type="synonym">Cbr-sax-2</name>
    <name evidence="6" type="ORF">CBG21317</name>
    <name evidence="4" type="ORF">CBG_21317</name>
</gene>